<dbReference type="SMART" id="SM00342">
    <property type="entry name" value="HTH_ARAC"/>
    <property type="match status" value="1"/>
</dbReference>
<dbReference type="InterPro" id="IPR009057">
    <property type="entry name" value="Homeodomain-like_sf"/>
</dbReference>
<evidence type="ECO:0000256" key="2">
    <source>
        <dbReference type="ARBA" id="ARBA00023163"/>
    </source>
</evidence>
<organism evidence="4 5">
    <name type="scientific">Sulfurospirillum diekertiae</name>
    <dbReference type="NCBI Taxonomy" id="1854492"/>
    <lineage>
        <taxon>Bacteria</taxon>
        <taxon>Pseudomonadati</taxon>
        <taxon>Campylobacterota</taxon>
        <taxon>Epsilonproteobacteria</taxon>
        <taxon>Campylobacterales</taxon>
        <taxon>Sulfurospirillaceae</taxon>
        <taxon>Sulfurospirillum</taxon>
    </lineage>
</organism>
<accession>A0A290HF96</accession>
<dbReference type="Proteomes" id="UP000217349">
    <property type="component" value="Chromosome"/>
</dbReference>
<dbReference type="GO" id="GO:0043565">
    <property type="term" value="F:sequence-specific DNA binding"/>
    <property type="evidence" value="ECO:0007669"/>
    <property type="project" value="InterPro"/>
</dbReference>
<keyword evidence="1" id="KW-0805">Transcription regulation</keyword>
<dbReference type="PANTHER" id="PTHR43436:SF1">
    <property type="entry name" value="TRANSCRIPTIONAL REGULATORY PROTEIN"/>
    <property type="match status" value="1"/>
</dbReference>
<dbReference type="KEGG" id="sulj:SJPD1_2094"/>
<evidence type="ECO:0000313" key="5">
    <source>
        <dbReference type="Proteomes" id="UP000217349"/>
    </source>
</evidence>
<sequence>MDALFEAYRAELIKRIEAKREEDGAIKTVIPSLSFYRSSSTTEFATVIYEPSLCLVLQGSKALILGDENYSYDPSRYLLASVHMPTRVRIMEASNEKPYISLKLTFTMEDIFEVMKEALNKSLTPNPTPELGLCFGDMSTQVIDPITRLVRLLDTPNNIKFMAPMIIKEILYHVINDKGGNFLRKYLMDGSIVQQIVKVISKIKQDFAENINMKELAKAYGMSESSLYHNFKKVTMLSPLQFQKTLRLEEARRILLTQDLEATEVAFAVGYESPSQFSREYARMFGLPPKTYAKTIHEDTEDIA</sequence>
<dbReference type="SUPFAM" id="SSF46689">
    <property type="entry name" value="Homeodomain-like"/>
    <property type="match status" value="2"/>
</dbReference>
<dbReference type="PROSITE" id="PS01124">
    <property type="entry name" value="HTH_ARAC_FAMILY_2"/>
    <property type="match status" value="1"/>
</dbReference>
<dbReference type="GO" id="GO:0003700">
    <property type="term" value="F:DNA-binding transcription factor activity"/>
    <property type="evidence" value="ECO:0007669"/>
    <property type="project" value="InterPro"/>
</dbReference>
<protein>
    <submittedName>
        <fullName evidence="4">HTH-type transcriptional activator RhaS</fullName>
    </submittedName>
</protein>
<dbReference type="RefSeq" id="WP_096047104.1">
    <property type="nucleotide sequence ID" value="NZ_CP023275.1"/>
</dbReference>
<dbReference type="PANTHER" id="PTHR43436">
    <property type="entry name" value="ARAC-FAMILY TRANSCRIPTIONAL REGULATOR"/>
    <property type="match status" value="1"/>
</dbReference>
<feature type="domain" description="HTH araC/xylS-type" evidence="3">
    <location>
        <begin position="197"/>
        <end position="295"/>
    </location>
</feature>
<gene>
    <name evidence="4" type="ORF">SJPD1_2094</name>
</gene>
<dbReference type="Gene3D" id="1.10.10.60">
    <property type="entry name" value="Homeodomain-like"/>
    <property type="match status" value="2"/>
</dbReference>
<name>A0A290HF96_9BACT</name>
<reference evidence="5" key="1">
    <citation type="submission" date="2017-09" db="EMBL/GenBank/DDBJ databases">
        <title>The complete genome of Sulfurospirillum sp. JPD-1.</title>
        <authorList>
            <person name="Goris T."/>
        </authorList>
    </citation>
    <scope>NUCLEOTIDE SEQUENCE [LARGE SCALE GENOMIC DNA]</scope>
    <source>
        <strain evidence="5">JPD-1</strain>
    </source>
</reference>
<evidence type="ECO:0000256" key="1">
    <source>
        <dbReference type="ARBA" id="ARBA00023015"/>
    </source>
</evidence>
<proteinExistence type="predicted"/>
<dbReference type="InterPro" id="IPR018060">
    <property type="entry name" value="HTH_AraC"/>
</dbReference>
<dbReference type="InterPro" id="IPR009594">
    <property type="entry name" value="Tscrpt_reg_HTH_AraC_N"/>
</dbReference>
<dbReference type="AlphaFoldDB" id="A0A290HF96"/>
<dbReference type="OrthoDB" id="9802263at2"/>
<evidence type="ECO:0000259" key="3">
    <source>
        <dbReference type="PROSITE" id="PS01124"/>
    </source>
</evidence>
<keyword evidence="2" id="KW-0804">Transcription</keyword>
<dbReference type="EMBL" id="CP023275">
    <property type="protein sequence ID" value="ATB70193.1"/>
    <property type="molecule type" value="Genomic_DNA"/>
</dbReference>
<dbReference type="Pfam" id="PF12833">
    <property type="entry name" value="HTH_18"/>
    <property type="match status" value="1"/>
</dbReference>
<dbReference type="Pfam" id="PF06719">
    <property type="entry name" value="AraC_N"/>
    <property type="match status" value="1"/>
</dbReference>
<evidence type="ECO:0000313" key="4">
    <source>
        <dbReference type="EMBL" id="ATB70193.1"/>
    </source>
</evidence>